<evidence type="ECO:0000313" key="2">
    <source>
        <dbReference type="Proteomes" id="UP000244225"/>
    </source>
</evidence>
<organism evidence="1 2">
    <name type="scientific">Pontibacter mucosus</name>
    <dbReference type="NCBI Taxonomy" id="1649266"/>
    <lineage>
        <taxon>Bacteria</taxon>
        <taxon>Pseudomonadati</taxon>
        <taxon>Bacteroidota</taxon>
        <taxon>Cytophagia</taxon>
        <taxon>Cytophagales</taxon>
        <taxon>Hymenobacteraceae</taxon>
        <taxon>Pontibacter</taxon>
    </lineage>
</organism>
<dbReference type="EMBL" id="QBKI01000011">
    <property type="protein sequence ID" value="PTX14481.1"/>
    <property type="molecule type" value="Genomic_DNA"/>
</dbReference>
<protein>
    <submittedName>
        <fullName evidence="1">Uncharacterized protein</fullName>
    </submittedName>
</protein>
<keyword evidence="2" id="KW-1185">Reference proteome</keyword>
<dbReference type="AlphaFoldDB" id="A0A2T5YD88"/>
<dbReference type="Proteomes" id="UP000244225">
    <property type="component" value="Unassembled WGS sequence"/>
</dbReference>
<accession>A0A2T5YD88</accession>
<name>A0A2T5YD88_9BACT</name>
<sequence length="112" mass="12427">MEELKCEGACATHGTCTGTVKEVVVRRASENWGSFCYCDTAIATDTANGFSISKEGPKTDRLWGDTLHGFTAKSRSLAGAWMLIRNKCVEQQLRIPTYNQVKEIHDPFQSQP</sequence>
<gene>
    <name evidence="1" type="ORF">C8N40_111146</name>
</gene>
<comment type="caution">
    <text evidence="1">The sequence shown here is derived from an EMBL/GenBank/DDBJ whole genome shotgun (WGS) entry which is preliminary data.</text>
</comment>
<proteinExistence type="predicted"/>
<evidence type="ECO:0000313" key="1">
    <source>
        <dbReference type="EMBL" id="PTX14481.1"/>
    </source>
</evidence>
<dbReference type="RefSeq" id="WP_108213404.1">
    <property type="nucleotide sequence ID" value="NZ_QBKI01000011.1"/>
</dbReference>
<reference evidence="1 2" key="1">
    <citation type="submission" date="2018-04" db="EMBL/GenBank/DDBJ databases">
        <title>Genomic Encyclopedia of Archaeal and Bacterial Type Strains, Phase II (KMG-II): from individual species to whole genera.</title>
        <authorList>
            <person name="Goeker M."/>
        </authorList>
    </citation>
    <scope>NUCLEOTIDE SEQUENCE [LARGE SCALE GENOMIC DNA]</scope>
    <source>
        <strain evidence="1 2">DSM 100162</strain>
    </source>
</reference>